<keyword evidence="3" id="KW-1185">Reference proteome</keyword>
<dbReference type="Proteomes" id="UP000095463">
    <property type="component" value="Unassembled WGS sequence"/>
</dbReference>
<evidence type="ECO:0000256" key="1">
    <source>
        <dbReference type="SAM" id="Phobius"/>
    </source>
</evidence>
<dbReference type="RefSeq" id="WP_069909690.1">
    <property type="nucleotide sequence ID" value="NZ_LAJE02000170.1"/>
</dbReference>
<sequence length="62" mass="6998">MIWIKASRTVVRLSLRQAESIDMPPEAIIVVTAVLAAFSLLMGTLGWVMWYTRNTPRPAPRD</sequence>
<name>A0A1E5XRC2_9HYPH</name>
<proteinExistence type="predicted"/>
<protein>
    <submittedName>
        <fullName evidence="2">Uncharacterized protein</fullName>
    </submittedName>
</protein>
<keyword evidence="1" id="KW-0472">Membrane</keyword>
<evidence type="ECO:0000313" key="3">
    <source>
        <dbReference type="Proteomes" id="UP000095463"/>
    </source>
</evidence>
<keyword evidence="1" id="KW-1133">Transmembrane helix</keyword>
<reference evidence="2 3" key="1">
    <citation type="journal article" date="2015" name="Genome Announc.">
        <title>Genome Assemblies of Three Soil-Associated Devosia species: D. insulae, D. limi, and D. soli.</title>
        <authorList>
            <person name="Hassan Y.I."/>
            <person name="Lepp D."/>
            <person name="Zhou T."/>
        </authorList>
    </citation>
    <scope>NUCLEOTIDE SEQUENCE [LARGE SCALE GENOMIC DNA]</scope>
    <source>
        <strain evidence="2 3">DS-56</strain>
    </source>
</reference>
<dbReference type="EMBL" id="LAJE02000170">
    <property type="protein sequence ID" value="OEO31115.1"/>
    <property type="molecule type" value="Genomic_DNA"/>
</dbReference>
<organism evidence="2 3">
    <name type="scientific">Devosia insulae DS-56</name>
    <dbReference type="NCBI Taxonomy" id="1116389"/>
    <lineage>
        <taxon>Bacteria</taxon>
        <taxon>Pseudomonadati</taxon>
        <taxon>Pseudomonadota</taxon>
        <taxon>Alphaproteobacteria</taxon>
        <taxon>Hyphomicrobiales</taxon>
        <taxon>Devosiaceae</taxon>
        <taxon>Devosia</taxon>
    </lineage>
</organism>
<keyword evidence="1" id="KW-0812">Transmembrane</keyword>
<gene>
    <name evidence="2" type="ORF">VW23_017850</name>
</gene>
<evidence type="ECO:0000313" key="2">
    <source>
        <dbReference type="EMBL" id="OEO31115.1"/>
    </source>
</evidence>
<feature type="transmembrane region" description="Helical" evidence="1">
    <location>
        <begin position="27"/>
        <end position="51"/>
    </location>
</feature>
<comment type="caution">
    <text evidence="2">The sequence shown here is derived from an EMBL/GenBank/DDBJ whole genome shotgun (WGS) entry which is preliminary data.</text>
</comment>
<dbReference type="AlphaFoldDB" id="A0A1E5XRC2"/>
<accession>A0A1E5XRC2</accession>